<organism evidence="8 9">
    <name type="scientific">Rhododendron griersonianum</name>
    <dbReference type="NCBI Taxonomy" id="479676"/>
    <lineage>
        <taxon>Eukaryota</taxon>
        <taxon>Viridiplantae</taxon>
        <taxon>Streptophyta</taxon>
        <taxon>Embryophyta</taxon>
        <taxon>Tracheophyta</taxon>
        <taxon>Spermatophyta</taxon>
        <taxon>Magnoliopsida</taxon>
        <taxon>eudicotyledons</taxon>
        <taxon>Gunneridae</taxon>
        <taxon>Pentapetalae</taxon>
        <taxon>asterids</taxon>
        <taxon>Ericales</taxon>
        <taxon>Ericaceae</taxon>
        <taxon>Ericoideae</taxon>
        <taxon>Rhodoreae</taxon>
        <taxon>Rhododendron</taxon>
    </lineage>
</organism>
<evidence type="ECO:0000256" key="4">
    <source>
        <dbReference type="ARBA" id="ARBA00022692"/>
    </source>
</evidence>
<keyword evidence="3" id="KW-1003">Cell membrane</keyword>
<keyword evidence="6 7" id="KW-0472">Membrane</keyword>
<name>A0AAV6LFH1_9ERIC</name>
<gene>
    <name evidence="8" type="ORF">RHGRI_006092</name>
</gene>
<reference evidence="8" key="1">
    <citation type="submission" date="2020-08" db="EMBL/GenBank/DDBJ databases">
        <title>Plant Genome Project.</title>
        <authorList>
            <person name="Zhang R.-G."/>
        </authorList>
    </citation>
    <scope>NUCLEOTIDE SEQUENCE</scope>
    <source>
        <strain evidence="8">WSP0</strain>
        <tissue evidence="8">Leaf</tissue>
    </source>
</reference>
<dbReference type="GO" id="GO:0005886">
    <property type="term" value="C:plasma membrane"/>
    <property type="evidence" value="ECO:0007669"/>
    <property type="project" value="UniProtKB-SubCell"/>
</dbReference>
<keyword evidence="4 7" id="KW-0812">Transmembrane</keyword>
<dbReference type="AlphaFoldDB" id="A0AAV6LFH1"/>
<evidence type="ECO:0000256" key="5">
    <source>
        <dbReference type="ARBA" id="ARBA00022989"/>
    </source>
</evidence>
<dbReference type="EMBL" id="JACTNZ010000002">
    <property type="protein sequence ID" value="KAG5563537.1"/>
    <property type="molecule type" value="Genomic_DNA"/>
</dbReference>
<keyword evidence="5 7" id="KW-1133">Transmembrane helix</keyword>
<dbReference type="InterPro" id="IPR008509">
    <property type="entry name" value="MOT2/MFSD5"/>
</dbReference>
<dbReference type="Proteomes" id="UP000823749">
    <property type="component" value="Chromosome 2"/>
</dbReference>
<comment type="subcellular location">
    <subcellularLocation>
        <location evidence="1">Cell membrane</location>
        <topology evidence="1">Multi-pass membrane protein</topology>
    </subcellularLocation>
</comment>
<protein>
    <submittedName>
        <fullName evidence="8">Uncharacterized protein</fullName>
    </submittedName>
</protein>
<dbReference type="PANTHER" id="PTHR23516">
    <property type="entry name" value="SAM (S-ADENOSYL METHIONINE) TRANSPORTER"/>
    <property type="match status" value="1"/>
</dbReference>
<comment type="caution">
    <text evidence="8">The sequence shown here is derived from an EMBL/GenBank/DDBJ whole genome shotgun (WGS) entry which is preliminary data.</text>
</comment>
<keyword evidence="2" id="KW-0813">Transport</keyword>
<evidence type="ECO:0000256" key="2">
    <source>
        <dbReference type="ARBA" id="ARBA00022448"/>
    </source>
</evidence>
<evidence type="ECO:0000313" key="8">
    <source>
        <dbReference type="EMBL" id="KAG5563537.1"/>
    </source>
</evidence>
<evidence type="ECO:0000313" key="9">
    <source>
        <dbReference type="Proteomes" id="UP000823749"/>
    </source>
</evidence>
<proteinExistence type="predicted"/>
<evidence type="ECO:0000256" key="1">
    <source>
        <dbReference type="ARBA" id="ARBA00004651"/>
    </source>
</evidence>
<evidence type="ECO:0000256" key="3">
    <source>
        <dbReference type="ARBA" id="ARBA00022475"/>
    </source>
</evidence>
<dbReference type="GO" id="GO:0015098">
    <property type="term" value="F:molybdate ion transmembrane transporter activity"/>
    <property type="evidence" value="ECO:0007669"/>
    <property type="project" value="InterPro"/>
</dbReference>
<accession>A0AAV6LFH1</accession>
<keyword evidence="9" id="KW-1185">Reference proteome</keyword>
<feature type="transmembrane region" description="Helical" evidence="7">
    <location>
        <begin position="76"/>
        <end position="95"/>
    </location>
</feature>
<dbReference type="Pfam" id="PF05631">
    <property type="entry name" value="MFS_5"/>
    <property type="match status" value="1"/>
</dbReference>
<feature type="transmembrane region" description="Helical" evidence="7">
    <location>
        <begin position="107"/>
        <end position="127"/>
    </location>
</feature>
<evidence type="ECO:0000256" key="7">
    <source>
        <dbReference type="SAM" id="Phobius"/>
    </source>
</evidence>
<sequence>MAVTYLLQGNISWQWSSSRFLFGNQLVDTFSFGQAAPFAAAAACFLPIVDFFELHSLVMCRGVSINNCCHLPSRKAIFLGNGLVAVLVGLFGNLLVNMFSFGRAAPFAAAAAFFLPVGMTYLLSSWTENYGDPSESKDLLTQSKGELLWPLLLAYFNLCPPIINMRPQYIPEEASNTITNFFLPQKNRHL</sequence>
<evidence type="ECO:0000256" key="6">
    <source>
        <dbReference type="ARBA" id="ARBA00023136"/>
    </source>
</evidence>
<dbReference type="PANTHER" id="PTHR23516:SF1">
    <property type="entry name" value="MOLYBDATE-ANION TRANSPORTER"/>
    <property type="match status" value="1"/>
</dbReference>